<evidence type="ECO:0000313" key="3">
    <source>
        <dbReference type="Proteomes" id="UP000646749"/>
    </source>
</evidence>
<sequence>MTAVRNVLLPAGLVLMSTPGGMIFLVWGAWRQHRQLRSLQSPTCDQLNRSESLPSAVAVTGRTASVDRDLLRAPRSETECVWYQIEYARRPYNDERVERWVDFHPGAELVPVTDGTGTVFLTPWLARTTLEGSAIATMPASGRDGDVDWQEVTIRPDLPVTAIGRPKYAAAVGPLTTVIVEKGPWRLPDSSFPMGSHHRPSGSQDGVVLDAGGRSPYGVVRLPLEQVRESRARSLRWTSRLLLVLPALGIALILLTWAVEWLSRNTPLF</sequence>
<comment type="caution">
    <text evidence="2">The sequence shown here is derived from an EMBL/GenBank/DDBJ whole genome shotgun (WGS) entry which is preliminary data.</text>
</comment>
<gene>
    <name evidence="2" type="ORF">Pen02_16070</name>
</gene>
<evidence type="ECO:0000313" key="2">
    <source>
        <dbReference type="EMBL" id="GIG86671.1"/>
    </source>
</evidence>
<keyword evidence="1" id="KW-0812">Transmembrane</keyword>
<feature type="transmembrane region" description="Helical" evidence="1">
    <location>
        <begin position="6"/>
        <end position="30"/>
    </location>
</feature>
<feature type="transmembrane region" description="Helical" evidence="1">
    <location>
        <begin position="241"/>
        <end position="259"/>
    </location>
</feature>
<name>A0ABQ4DX74_9ACTN</name>
<protein>
    <recommendedName>
        <fullName evidence="4">RING-type E3 ubiquitin transferase</fullName>
    </recommendedName>
</protein>
<evidence type="ECO:0000256" key="1">
    <source>
        <dbReference type="SAM" id="Phobius"/>
    </source>
</evidence>
<dbReference type="Proteomes" id="UP000646749">
    <property type="component" value="Unassembled WGS sequence"/>
</dbReference>
<reference evidence="2 3" key="1">
    <citation type="submission" date="2021-01" db="EMBL/GenBank/DDBJ databases">
        <title>Whole genome shotgun sequence of Plantactinospora endophytica NBRC 110450.</title>
        <authorList>
            <person name="Komaki H."/>
            <person name="Tamura T."/>
        </authorList>
    </citation>
    <scope>NUCLEOTIDE SEQUENCE [LARGE SCALE GENOMIC DNA]</scope>
    <source>
        <strain evidence="2 3">NBRC 110450</strain>
    </source>
</reference>
<organism evidence="2 3">
    <name type="scientific">Plantactinospora endophytica</name>
    <dbReference type="NCBI Taxonomy" id="673535"/>
    <lineage>
        <taxon>Bacteria</taxon>
        <taxon>Bacillati</taxon>
        <taxon>Actinomycetota</taxon>
        <taxon>Actinomycetes</taxon>
        <taxon>Micromonosporales</taxon>
        <taxon>Micromonosporaceae</taxon>
        <taxon>Plantactinospora</taxon>
    </lineage>
</organism>
<accession>A0ABQ4DX74</accession>
<keyword evidence="3" id="KW-1185">Reference proteome</keyword>
<proteinExistence type="predicted"/>
<keyword evidence="1" id="KW-1133">Transmembrane helix</keyword>
<evidence type="ECO:0008006" key="4">
    <source>
        <dbReference type="Google" id="ProtNLM"/>
    </source>
</evidence>
<keyword evidence="1" id="KW-0472">Membrane</keyword>
<dbReference type="RefSeq" id="WP_203865289.1">
    <property type="nucleotide sequence ID" value="NZ_BONW01000005.1"/>
</dbReference>
<dbReference type="EMBL" id="BONW01000005">
    <property type="protein sequence ID" value="GIG86671.1"/>
    <property type="molecule type" value="Genomic_DNA"/>
</dbReference>